<comment type="caution">
    <text evidence="2">The sequence shown here is derived from an EMBL/GenBank/DDBJ whole genome shotgun (WGS) entry which is preliminary data.</text>
</comment>
<dbReference type="AlphaFoldDB" id="A0A368E1W5"/>
<evidence type="ECO:0000313" key="3">
    <source>
        <dbReference type="Proteomes" id="UP000252132"/>
    </source>
</evidence>
<dbReference type="GO" id="GO:0044877">
    <property type="term" value="F:protein-containing complex binding"/>
    <property type="evidence" value="ECO:0007669"/>
    <property type="project" value="TreeGrafter"/>
</dbReference>
<sequence>MSRTVSSASQVVTVFGGSGFLGRHIVRALVKRGWRVRVAVRRPNEALFLKTAGAVGQVAIMQANIRDEASVRKAVKGVDAVINLVGILYESGKQKFSAVQAEGARTVAQAAAAEGVQKFVQLSAIGASSESEAAYAQSKAAGEAAVLEAIPQAVILRPSIVIGPEDDFFNRFAKMATLAPALPLVGGGETLYQPVAVQDVAQATCETLEDPDCGGKIYELGGPDIFSFKNLMEIMLRHTGQKRILAPLPFFAANLISRFTQFLPNPPLTPDQVIMLRSDNIADENLPGLGDLGIAPTPIESVLPHYLSRFKGR</sequence>
<dbReference type="InterPro" id="IPR036291">
    <property type="entry name" value="NAD(P)-bd_dom_sf"/>
</dbReference>
<dbReference type="Pfam" id="PF01370">
    <property type="entry name" value="Epimerase"/>
    <property type="match status" value="1"/>
</dbReference>
<dbReference type="FunFam" id="3.40.50.720:FF:000702">
    <property type="entry name" value="NADH dehydrogenase (Ubiquinone)"/>
    <property type="match status" value="1"/>
</dbReference>
<dbReference type="CDD" id="cd05271">
    <property type="entry name" value="NDUFA9_like_SDR_a"/>
    <property type="match status" value="1"/>
</dbReference>
<dbReference type="EMBL" id="QOQF01000008">
    <property type="protein sequence ID" value="RCL77441.1"/>
    <property type="molecule type" value="Genomic_DNA"/>
</dbReference>
<feature type="domain" description="NAD-dependent epimerase/dehydratase" evidence="1">
    <location>
        <begin position="12"/>
        <end position="221"/>
    </location>
</feature>
<name>A0A368E1W5_9PROT</name>
<dbReference type="Proteomes" id="UP000252132">
    <property type="component" value="Unassembled WGS sequence"/>
</dbReference>
<proteinExistence type="predicted"/>
<accession>A0A368E1W5</accession>
<dbReference type="InterPro" id="IPR051207">
    <property type="entry name" value="ComplexI_NDUFA9_subunit"/>
</dbReference>
<dbReference type="PANTHER" id="PTHR12126">
    <property type="entry name" value="NADH-UBIQUINONE OXIDOREDUCTASE 39 KDA SUBUNIT-RELATED"/>
    <property type="match status" value="1"/>
</dbReference>
<protein>
    <submittedName>
        <fullName evidence="2">Complex I NDUFA9 subunit family protein</fullName>
    </submittedName>
</protein>
<gene>
    <name evidence="2" type="ORF">DBW69_03215</name>
</gene>
<dbReference type="Gene3D" id="3.40.50.720">
    <property type="entry name" value="NAD(P)-binding Rossmann-like Domain"/>
    <property type="match status" value="1"/>
</dbReference>
<evidence type="ECO:0000313" key="2">
    <source>
        <dbReference type="EMBL" id="RCL77441.1"/>
    </source>
</evidence>
<dbReference type="SUPFAM" id="SSF51735">
    <property type="entry name" value="NAD(P)-binding Rossmann-fold domains"/>
    <property type="match status" value="1"/>
</dbReference>
<evidence type="ECO:0000259" key="1">
    <source>
        <dbReference type="Pfam" id="PF01370"/>
    </source>
</evidence>
<dbReference type="PANTHER" id="PTHR12126:SF11">
    <property type="entry name" value="NADH DEHYDROGENASE [UBIQUINONE] 1 ALPHA SUBCOMPLEX SUBUNIT 9, MITOCHONDRIAL"/>
    <property type="match status" value="1"/>
</dbReference>
<reference evidence="2 3" key="1">
    <citation type="journal article" date="2018" name="Microbiome">
        <title>Fine metagenomic profile of the Mediterranean stratified and mixed water columns revealed by assembly and recruitment.</title>
        <authorList>
            <person name="Haro-Moreno J.M."/>
            <person name="Lopez-Perez M."/>
            <person name="De La Torre J.R."/>
            <person name="Picazo A."/>
            <person name="Camacho A."/>
            <person name="Rodriguez-Valera F."/>
        </authorList>
    </citation>
    <scope>NUCLEOTIDE SEQUENCE [LARGE SCALE GENOMIC DNA]</scope>
    <source>
        <strain evidence="2">MED-G55</strain>
    </source>
</reference>
<dbReference type="InterPro" id="IPR001509">
    <property type="entry name" value="Epimerase_deHydtase"/>
</dbReference>
<organism evidence="2 3">
    <name type="scientific">PS1 clade bacterium</name>
    <dbReference type="NCBI Taxonomy" id="2175152"/>
    <lineage>
        <taxon>Bacteria</taxon>
        <taxon>Pseudomonadati</taxon>
        <taxon>Pseudomonadota</taxon>
        <taxon>Alphaproteobacteria</taxon>
        <taxon>PS1 clade</taxon>
    </lineage>
</organism>